<dbReference type="SMART" id="SM00487">
    <property type="entry name" value="DEXDc"/>
    <property type="match status" value="1"/>
</dbReference>
<evidence type="ECO:0000313" key="4">
    <source>
        <dbReference type="EMBL" id="BCS82730.1"/>
    </source>
</evidence>
<feature type="region of interest" description="Disordered" evidence="2">
    <location>
        <begin position="18"/>
        <end position="37"/>
    </location>
</feature>
<dbReference type="RefSeq" id="YP_010841338.1">
    <property type="nucleotide sequence ID" value="NC_079139.1"/>
</dbReference>
<dbReference type="InterPro" id="IPR006935">
    <property type="entry name" value="Helicase/UvrB_N"/>
</dbReference>
<keyword evidence="5" id="KW-1185">Reference proteome</keyword>
<dbReference type="InterPro" id="IPR014001">
    <property type="entry name" value="Helicase_ATP-bd"/>
</dbReference>
<dbReference type="InterPro" id="IPR050496">
    <property type="entry name" value="SNF2_RAD54_helicase_repair"/>
</dbReference>
<evidence type="ECO:0000256" key="1">
    <source>
        <dbReference type="ARBA" id="ARBA00022801"/>
    </source>
</evidence>
<reference evidence="4 5" key="1">
    <citation type="submission" date="2021-02" db="EMBL/GenBank/DDBJ databases">
        <title>Cotonvirus japonicus, which uses Golgi apparatus of host cells for its virion factory, phylogenetically links tailed tupanvirus and icosahedral mimivirus.</title>
        <authorList>
            <person name="Takahashi H."/>
            <person name="Fukaya S."/>
            <person name="Song C."/>
            <person name="Murata K."/>
            <person name="Takemura M."/>
        </authorList>
    </citation>
    <scope>NUCLEOTIDE SEQUENCE [LARGE SCALE GENOMIC DNA]</scope>
</reference>
<protein>
    <submittedName>
        <fullName evidence="4">Helicase</fullName>
    </submittedName>
</protein>
<dbReference type="SUPFAM" id="SSF52540">
    <property type="entry name" value="P-loop containing nucleoside triphosphate hydrolases"/>
    <property type="match status" value="2"/>
</dbReference>
<proteinExistence type="predicted"/>
<dbReference type="Gene3D" id="3.40.50.300">
    <property type="entry name" value="P-loop containing nucleotide triphosphate hydrolases"/>
    <property type="match status" value="1"/>
</dbReference>
<keyword evidence="1" id="KW-0378">Hydrolase</keyword>
<keyword evidence="4" id="KW-0067">ATP-binding</keyword>
<evidence type="ECO:0000259" key="3">
    <source>
        <dbReference type="PROSITE" id="PS51192"/>
    </source>
</evidence>
<dbReference type="PANTHER" id="PTHR45629:SF7">
    <property type="entry name" value="DNA EXCISION REPAIR PROTEIN ERCC-6-RELATED"/>
    <property type="match status" value="1"/>
</dbReference>
<feature type="domain" description="Helicase ATP-binding" evidence="3">
    <location>
        <begin position="893"/>
        <end position="1051"/>
    </location>
</feature>
<organism evidence="4 5">
    <name type="scientific">Cotonvirus japonicus</name>
    <dbReference type="NCBI Taxonomy" id="2811091"/>
    <lineage>
        <taxon>Viruses</taxon>
        <taxon>Varidnaviria</taxon>
        <taxon>Bamfordvirae</taxon>
        <taxon>Nucleocytoviricota</taxon>
        <taxon>Megaviricetes</taxon>
        <taxon>Imitervirales</taxon>
        <taxon>Mimiviridae</taxon>
        <taxon>Megamimivirinae</taxon>
        <taxon>Cotonvirus</taxon>
        <taxon>Cotonvirus japonicum</taxon>
    </lineage>
</organism>
<dbReference type="InterPro" id="IPR027417">
    <property type="entry name" value="P-loop_NTPase"/>
</dbReference>
<dbReference type="EMBL" id="AP024483">
    <property type="protein sequence ID" value="BCS82730.1"/>
    <property type="molecule type" value="Genomic_DNA"/>
</dbReference>
<dbReference type="PANTHER" id="PTHR45629">
    <property type="entry name" value="SNF2/RAD54 FAMILY MEMBER"/>
    <property type="match status" value="1"/>
</dbReference>
<dbReference type="Proteomes" id="UP001321479">
    <property type="component" value="Segment"/>
</dbReference>
<dbReference type="GO" id="GO:0004386">
    <property type="term" value="F:helicase activity"/>
    <property type="evidence" value="ECO:0007669"/>
    <property type="project" value="UniProtKB-KW"/>
</dbReference>
<evidence type="ECO:0000313" key="5">
    <source>
        <dbReference type="Proteomes" id="UP001321479"/>
    </source>
</evidence>
<sequence>MSKQNKIFKNGKSNKITKKLTKKLTKKPTSNPTNKLTKGIVKPLKTGITIEDADFANLIKIVETSTRKKLIAREFNGKLVANIANFGGKKGNHVKLQRNGEYYGIGVELLEDVKQLLTDKLVIRILKLLGQENYSTPLNILGLTSLDELQYILHMWLEHACDQYDHSLENYKKAYPVYNDWIKTVRSDALPGKVKITDIGFNEKTGGSVLPTDWIDREFVNGAAVHDEMNKLETRTGKPPATYAIIYTMEIQKQDTIITDMSKISFEIVCYINFVNGKFTSEIVCGSKTKLRKCSYVKYDKMLIGFNIDDILVPKKTNSKLHEVSILVSRLQKCIRRGKQAAFVLNKTIDELNESPNYNLPEHGFMRVSASKQLVWRLFISILEDCRPYAVDKSSPELSLLDLILLVLITQKCSEYKFNANVLESIKITALLAQYNDTKKDLFNWRKLPESESICLNVKSHYHAAITLALDNIIMMSGDRRMLKKLCSAKDKFNVFARPVTKNLTPNSFKLSDNETCQDVILSSIDHHCKPSIILLYQACIPVSMSTREISKYIWDTSSSHNIRSKKTNQKSDLILRQIQGFFHEECDIPPESTEIKPCTITKIKPNICVSRSSFLILFGFKYRNKQRDVILAGTIEKPARVKIANEWTFSNDKTILNAYPKRYVDVSKINPPFGFQWTKKKYFTEIIDGKPYVDNVKIDFFNASDVLISTIPNVETNCNSKTRKLVVNVLSGLDLDFTTILNLRTSGKNQIVNWVPSKSDSDKLDLNLIKCVYTKLFNQYNNIITIGPCDRSGNKMHNSINYYLEGKIWAVMNLLHYLYPDTIIPTQLLNFRINNTTQGYVHMTSSLREILFSNTKITGSPLFPRSQKNKVIPKIITKLWDHQQETVNTILTGFKSGRHGFGDASDVGSGKTLTSISIAVQLIERETITHSAIIVLLPGNKLIDTWRQELEKHTQNFDVKYHKPSGDIGTINRNTIVISTMARIRENPIDHPWLLVVIDECLSVQNKNALQTEQAFIQSLMSKYLLMMSATFFRTRFDKLYYMLKMLQSGLPEQRQYLDAILVETIVSKIPINNRKWTSNTNYFELDSITRKEYDKINSKNISDEIKYSKLISYLTNNSQVNDLIVLQLKKLIKNLEKQQRKCLIYARSKTEANLWSEKLNIPIYPEKGDHCITTYHDGTYGLNDLVIYDTIVMRPPNPDSLQQIKGRLNRHGQKCNDLFIEYFFLKNTIEEGLMIRLNIASNFVHQYIMPLAKFYKVSVNHGNYI</sequence>
<dbReference type="GeneID" id="80557935"/>
<accession>A0ABM7NRF1</accession>
<name>A0ABM7NRF1_9VIRU</name>
<keyword evidence="4" id="KW-0347">Helicase</keyword>
<dbReference type="Pfam" id="PF04851">
    <property type="entry name" value="ResIII"/>
    <property type="match status" value="1"/>
</dbReference>
<evidence type="ECO:0000256" key="2">
    <source>
        <dbReference type="SAM" id="MobiDB-lite"/>
    </source>
</evidence>
<feature type="compositionally biased region" description="Low complexity" evidence="2">
    <location>
        <begin position="27"/>
        <end position="37"/>
    </location>
</feature>
<dbReference type="PROSITE" id="PS51192">
    <property type="entry name" value="HELICASE_ATP_BIND_1"/>
    <property type="match status" value="1"/>
</dbReference>
<keyword evidence="4" id="KW-0547">Nucleotide-binding</keyword>